<dbReference type="SUPFAM" id="SSF52540">
    <property type="entry name" value="P-loop containing nucleoside triphosphate hydrolases"/>
    <property type="match status" value="1"/>
</dbReference>
<dbReference type="InterPro" id="IPR003439">
    <property type="entry name" value="ABC_transporter-like_ATP-bd"/>
</dbReference>
<sequence>MISAHGLTVRYGKAVAVRDVAFEARSGEVTAVVGPNGAGKSSLLSAVFGSTPATGTVTVDEHDLGGDPAQKRLRTGVAFVPQGRQLFPRLTVRENLEIGARLLGARNDVLESAFDRFPILRTRAKQLAGVLSGGEQQMLLLARALLVEPRALLLDEMTTGLSPKIAGELLDHVRALADSGITVLVAEPALYRVARIVDRGYVMIRGSLSEPKDTADALDTAYRASMGMLEEAL</sequence>
<evidence type="ECO:0000256" key="4">
    <source>
        <dbReference type="ARBA" id="ARBA00022840"/>
    </source>
</evidence>
<dbReference type="GO" id="GO:0015658">
    <property type="term" value="F:branched-chain amino acid transmembrane transporter activity"/>
    <property type="evidence" value="ECO:0007669"/>
    <property type="project" value="TreeGrafter"/>
</dbReference>
<evidence type="ECO:0000313" key="7">
    <source>
        <dbReference type="EMBL" id="NKY32006.1"/>
    </source>
</evidence>
<gene>
    <name evidence="7" type="ORF">HGA13_02805</name>
</gene>
<dbReference type="RefSeq" id="WP_068035705.1">
    <property type="nucleotide sequence ID" value="NZ_JAAXOO010000001.1"/>
</dbReference>
<keyword evidence="2" id="KW-0813">Transport</keyword>
<comment type="caution">
    <text evidence="7">The sequence shown here is derived from an EMBL/GenBank/DDBJ whole genome shotgun (WGS) entry which is preliminary data.</text>
</comment>
<organism evidence="7 8">
    <name type="scientific">Nocardia speluncae</name>
    <dbReference type="NCBI Taxonomy" id="419477"/>
    <lineage>
        <taxon>Bacteria</taxon>
        <taxon>Bacillati</taxon>
        <taxon>Actinomycetota</taxon>
        <taxon>Actinomycetes</taxon>
        <taxon>Mycobacteriales</taxon>
        <taxon>Nocardiaceae</taxon>
        <taxon>Nocardia</taxon>
    </lineage>
</organism>
<dbReference type="Proteomes" id="UP000565715">
    <property type="component" value="Unassembled WGS sequence"/>
</dbReference>
<dbReference type="GO" id="GO:0005524">
    <property type="term" value="F:ATP binding"/>
    <property type="evidence" value="ECO:0007669"/>
    <property type="project" value="UniProtKB-KW"/>
</dbReference>
<dbReference type="InterPro" id="IPR017871">
    <property type="entry name" value="ABC_transporter-like_CS"/>
</dbReference>
<dbReference type="AlphaFoldDB" id="A0A846XBG0"/>
<dbReference type="InterPro" id="IPR003593">
    <property type="entry name" value="AAA+_ATPase"/>
</dbReference>
<evidence type="ECO:0000256" key="1">
    <source>
        <dbReference type="ARBA" id="ARBA00005417"/>
    </source>
</evidence>
<dbReference type="InterPro" id="IPR027417">
    <property type="entry name" value="P-loop_NTPase"/>
</dbReference>
<protein>
    <submittedName>
        <fullName evidence="7">ATP-binding cassette domain-containing protein</fullName>
    </submittedName>
</protein>
<dbReference type="GO" id="GO:0015807">
    <property type="term" value="P:L-amino acid transport"/>
    <property type="evidence" value="ECO:0007669"/>
    <property type="project" value="TreeGrafter"/>
</dbReference>
<keyword evidence="8" id="KW-1185">Reference proteome</keyword>
<evidence type="ECO:0000256" key="3">
    <source>
        <dbReference type="ARBA" id="ARBA00022741"/>
    </source>
</evidence>
<evidence type="ECO:0000256" key="2">
    <source>
        <dbReference type="ARBA" id="ARBA00022448"/>
    </source>
</evidence>
<evidence type="ECO:0000256" key="5">
    <source>
        <dbReference type="ARBA" id="ARBA00022970"/>
    </source>
</evidence>
<dbReference type="InterPro" id="IPR052156">
    <property type="entry name" value="BCAA_Transport_ATP-bd_LivF"/>
</dbReference>
<keyword evidence="3" id="KW-0547">Nucleotide-binding</keyword>
<accession>A0A846XBG0</accession>
<proteinExistence type="inferred from homology"/>
<dbReference type="PANTHER" id="PTHR43820">
    <property type="entry name" value="HIGH-AFFINITY BRANCHED-CHAIN AMINO ACID TRANSPORT ATP-BINDING PROTEIN LIVF"/>
    <property type="match status" value="1"/>
</dbReference>
<dbReference type="GO" id="GO:0016887">
    <property type="term" value="F:ATP hydrolysis activity"/>
    <property type="evidence" value="ECO:0007669"/>
    <property type="project" value="InterPro"/>
</dbReference>
<dbReference type="PANTHER" id="PTHR43820:SF4">
    <property type="entry name" value="HIGH-AFFINITY BRANCHED-CHAIN AMINO ACID TRANSPORT ATP-BINDING PROTEIN LIVF"/>
    <property type="match status" value="1"/>
</dbReference>
<dbReference type="EMBL" id="JAAXOO010000001">
    <property type="protein sequence ID" value="NKY32006.1"/>
    <property type="molecule type" value="Genomic_DNA"/>
</dbReference>
<dbReference type="Gene3D" id="3.40.50.300">
    <property type="entry name" value="P-loop containing nucleotide triphosphate hydrolases"/>
    <property type="match status" value="1"/>
</dbReference>
<keyword evidence="4 7" id="KW-0067">ATP-binding</keyword>
<dbReference type="PROSITE" id="PS50893">
    <property type="entry name" value="ABC_TRANSPORTER_2"/>
    <property type="match status" value="1"/>
</dbReference>
<evidence type="ECO:0000259" key="6">
    <source>
        <dbReference type="PROSITE" id="PS50893"/>
    </source>
</evidence>
<dbReference type="Pfam" id="PF00005">
    <property type="entry name" value="ABC_tran"/>
    <property type="match status" value="1"/>
</dbReference>
<comment type="similarity">
    <text evidence="1">Belongs to the ABC transporter superfamily.</text>
</comment>
<evidence type="ECO:0000313" key="8">
    <source>
        <dbReference type="Proteomes" id="UP000565715"/>
    </source>
</evidence>
<keyword evidence="5" id="KW-0029">Amino-acid transport</keyword>
<reference evidence="7 8" key="1">
    <citation type="submission" date="2020-04" db="EMBL/GenBank/DDBJ databases">
        <title>MicrobeNet Type strains.</title>
        <authorList>
            <person name="Nicholson A.C."/>
        </authorList>
    </citation>
    <scope>NUCLEOTIDE SEQUENCE [LARGE SCALE GENOMIC DNA]</scope>
    <source>
        <strain evidence="7 8">DSM 45078</strain>
    </source>
</reference>
<feature type="domain" description="ABC transporter" evidence="6">
    <location>
        <begin position="2"/>
        <end position="230"/>
    </location>
</feature>
<dbReference type="SMART" id="SM00382">
    <property type="entry name" value="AAA"/>
    <property type="match status" value="1"/>
</dbReference>
<dbReference type="PROSITE" id="PS00211">
    <property type="entry name" value="ABC_TRANSPORTER_1"/>
    <property type="match status" value="1"/>
</dbReference>
<name>A0A846XBG0_9NOCA</name>